<gene>
    <name evidence="9" type="ORF">E3U55_15265</name>
</gene>
<name>A0A4Y8IDF6_9BACI</name>
<dbReference type="InterPro" id="IPR000620">
    <property type="entry name" value="EamA_dom"/>
</dbReference>
<feature type="domain" description="EamA" evidence="8">
    <location>
        <begin position="4"/>
        <end position="136"/>
    </location>
</feature>
<feature type="transmembrane region" description="Helical" evidence="7">
    <location>
        <begin position="151"/>
        <end position="170"/>
    </location>
</feature>
<dbReference type="OrthoDB" id="9805239at2"/>
<feature type="transmembrane region" description="Helical" evidence="7">
    <location>
        <begin position="31"/>
        <end position="51"/>
    </location>
</feature>
<dbReference type="PANTHER" id="PTHR32322:SF18">
    <property type="entry name" value="S-ADENOSYLMETHIONINE_S-ADENOSYLHOMOCYSTEINE TRANSPORTER"/>
    <property type="match status" value="1"/>
</dbReference>
<dbReference type="AlphaFoldDB" id="A0A4Y8IDF6"/>
<feature type="transmembrane region" description="Helical" evidence="7">
    <location>
        <begin position="92"/>
        <end position="113"/>
    </location>
</feature>
<feature type="transmembrane region" description="Helical" evidence="7">
    <location>
        <begin position="219"/>
        <end position="237"/>
    </location>
</feature>
<comment type="caution">
    <text evidence="9">The sequence shown here is derived from an EMBL/GenBank/DDBJ whole genome shotgun (WGS) entry which is preliminary data.</text>
</comment>
<keyword evidence="3" id="KW-1003">Cell membrane</keyword>
<feature type="domain" description="EamA" evidence="8">
    <location>
        <begin position="151"/>
        <end position="289"/>
    </location>
</feature>
<evidence type="ECO:0000256" key="4">
    <source>
        <dbReference type="ARBA" id="ARBA00022692"/>
    </source>
</evidence>
<feature type="transmembrane region" description="Helical" evidence="7">
    <location>
        <begin position="272"/>
        <end position="292"/>
    </location>
</feature>
<dbReference type="Gene3D" id="1.10.3730.20">
    <property type="match status" value="1"/>
</dbReference>
<feature type="transmembrane region" description="Helical" evidence="7">
    <location>
        <begin position="63"/>
        <end position="86"/>
    </location>
</feature>
<dbReference type="Proteomes" id="UP000297975">
    <property type="component" value="Unassembled WGS sequence"/>
</dbReference>
<dbReference type="Pfam" id="PF00892">
    <property type="entry name" value="EamA"/>
    <property type="match status" value="2"/>
</dbReference>
<evidence type="ECO:0000256" key="3">
    <source>
        <dbReference type="ARBA" id="ARBA00022475"/>
    </source>
</evidence>
<dbReference type="InterPro" id="IPR050638">
    <property type="entry name" value="AA-Vitamin_Transporters"/>
</dbReference>
<evidence type="ECO:0000256" key="1">
    <source>
        <dbReference type="ARBA" id="ARBA00004651"/>
    </source>
</evidence>
<comment type="subcellular location">
    <subcellularLocation>
        <location evidence="1">Cell membrane</location>
        <topology evidence="1">Multi-pass membrane protein</topology>
    </subcellularLocation>
</comment>
<feature type="transmembrane region" description="Helical" evidence="7">
    <location>
        <begin position="5"/>
        <end position="25"/>
    </location>
</feature>
<keyword evidence="4 7" id="KW-0812">Transmembrane</keyword>
<dbReference type="GO" id="GO:0005886">
    <property type="term" value="C:plasma membrane"/>
    <property type="evidence" value="ECO:0007669"/>
    <property type="project" value="UniProtKB-SubCell"/>
</dbReference>
<protein>
    <submittedName>
        <fullName evidence="9">DMT family transporter</fullName>
    </submittedName>
</protein>
<feature type="transmembrane region" description="Helical" evidence="7">
    <location>
        <begin position="177"/>
        <end position="199"/>
    </location>
</feature>
<dbReference type="SUPFAM" id="SSF103481">
    <property type="entry name" value="Multidrug resistance efflux transporter EmrE"/>
    <property type="match status" value="2"/>
</dbReference>
<evidence type="ECO:0000313" key="9">
    <source>
        <dbReference type="EMBL" id="TFB13920.1"/>
    </source>
</evidence>
<evidence type="ECO:0000256" key="2">
    <source>
        <dbReference type="ARBA" id="ARBA00007362"/>
    </source>
</evidence>
<keyword evidence="5 7" id="KW-1133">Transmembrane helix</keyword>
<organism evidence="9 10">
    <name type="scientific">Filobacillus milosensis</name>
    <dbReference type="NCBI Taxonomy" id="94137"/>
    <lineage>
        <taxon>Bacteria</taxon>
        <taxon>Bacillati</taxon>
        <taxon>Bacillota</taxon>
        <taxon>Bacilli</taxon>
        <taxon>Bacillales</taxon>
        <taxon>Bacillaceae</taxon>
        <taxon>Filobacillus</taxon>
    </lineage>
</organism>
<proteinExistence type="inferred from homology"/>
<dbReference type="InterPro" id="IPR037185">
    <property type="entry name" value="EmrE-like"/>
</dbReference>
<keyword evidence="10" id="KW-1185">Reference proteome</keyword>
<comment type="similarity">
    <text evidence="2">Belongs to the EamA transporter family.</text>
</comment>
<accession>A0A4Y8IDF6</accession>
<feature type="transmembrane region" description="Helical" evidence="7">
    <location>
        <begin position="125"/>
        <end position="145"/>
    </location>
</feature>
<dbReference type="PANTHER" id="PTHR32322">
    <property type="entry name" value="INNER MEMBRANE TRANSPORTER"/>
    <property type="match status" value="1"/>
</dbReference>
<evidence type="ECO:0000259" key="8">
    <source>
        <dbReference type="Pfam" id="PF00892"/>
    </source>
</evidence>
<evidence type="ECO:0000256" key="5">
    <source>
        <dbReference type="ARBA" id="ARBA00022989"/>
    </source>
</evidence>
<evidence type="ECO:0000256" key="7">
    <source>
        <dbReference type="SAM" id="Phobius"/>
    </source>
</evidence>
<feature type="transmembrane region" description="Helical" evidence="7">
    <location>
        <begin position="249"/>
        <end position="266"/>
    </location>
</feature>
<dbReference type="RefSeq" id="WP_134341348.1">
    <property type="nucleotide sequence ID" value="NZ_SOPW01000021.1"/>
</dbReference>
<evidence type="ECO:0000313" key="10">
    <source>
        <dbReference type="Proteomes" id="UP000297975"/>
    </source>
</evidence>
<dbReference type="EMBL" id="SOPW01000021">
    <property type="protein sequence ID" value="TFB13920.1"/>
    <property type="molecule type" value="Genomic_DNA"/>
</dbReference>
<reference evidence="9 10" key="1">
    <citation type="submission" date="2019-03" db="EMBL/GenBank/DDBJ databases">
        <authorList>
            <person name="He R.-H."/>
        </authorList>
    </citation>
    <scope>NUCLEOTIDE SEQUENCE [LARGE SCALE GENOMIC DNA]</scope>
    <source>
        <strain evidence="10">SH 714</strain>
    </source>
</reference>
<keyword evidence="6 7" id="KW-0472">Membrane</keyword>
<sequence length="306" mass="33779">MIRSYIFLIVTVMIFSGNLIVGKAINDLPPVTIAFFRTLIAFTVVLPFGYKQFRYYYSILKENLWPLIGIALTGITTFNVLVYLSLNFTTSTNAGIVEATTPAFAMILSFLILKERLRIKHIIGTVISFIGALWVLTQGSFQALLQLEFNIGDITMLVAMVVWAFYTLIVKQHNHKFPILGGTLAMVGLGAMVLLPAMMLEWFLVGVPTQLTTVSSWSGLLYLGIFPSFIALILWNQAVSDLGPSLSSVFLNLLPFFTTIGAVIFLDEQVVAAQIIGGVLVVIGVIMVNVNIQSIKKFKLTKSKKV</sequence>
<evidence type="ECO:0000256" key="6">
    <source>
        <dbReference type="ARBA" id="ARBA00023136"/>
    </source>
</evidence>